<dbReference type="GO" id="GO:0003677">
    <property type="term" value="F:DNA binding"/>
    <property type="evidence" value="ECO:0007669"/>
    <property type="project" value="UniProtKB-UniRule"/>
</dbReference>
<dbReference type="Gene3D" id="1.10.357.10">
    <property type="entry name" value="Tetracycline Repressor, domain 2"/>
    <property type="match status" value="1"/>
</dbReference>
<dbReference type="Proteomes" id="UP000035760">
    <property type="component" value="Unassembled WGS sequence"/>
</dbReference>
<reference evidence="6" key="1">
    <citation type="submission" date="2013-07" db="EMBL/GenBank/DDBJ databases">
        <authorList>
            <person name="McIlroy S."/>
        </authorList>
    </citation>
    <scope>NUCLEOTIDE SEQUENCE [LARGE SCALE GENOMIC DNA]</scope>
    <source>
        <strain evidence="6">Run_A_D11</strain>
    </source>
</reference>
<dbReference type="Pfam" id="PF16925">
    <property type="entry name" value="TetR_C_13"/>
    <property type="match status" value="1"/>
</dbReference>
<comment type="caution">
    <text evidence="6">The sequence shown here is derived from an EMBL/GenBank/DDBJ whole genome shotgun (WGS) entry which is preliminary data.</text>
</comment>
<proteinExistence type="predicted"/>
<dbReference type="SUPFAM" id="SSF48498">
    <property type="entry name" value="Tetracyclin repressor-like, C-terminal domain"/>
    <property type="match status" value="1"/>
</dbReference>
<keyword evidence="2 4" id="KW-0238">DNA-binding</keyword>
<keyword evidence="3" id="KW-0804">Transcription</keyword>
<accession>W6M8X9</accession>
<dbReference type="AlphaFoldDB" id="W6M8X9"/>
<dbReference type="InterPro" id="IPR001647">
    <property type="entry name" value="HTH_TetR"/>
</dbReference>
<evidence type="ECO:0000256" key="1">
    <source>
        <dbReference type="ARBA" id="ARBA00023015"/>
    </source>
</evidence>
<dbReference type="PANTHER" id="PTHR47506">
    <property type="entry name" value="TRANSCRIPTIONAL REGULATORY PROTEIN"/>
    <property type="match status" value="1"/>
</dbReference>
<evidence type="ECO:0000256" key="4">
    <source>
        <dbReference type="PROSITE-ProRule" id="PRU00335"/>
    </source>
</evidence>
<evidence type="ECO:0000259" key="5">
    <source>
        <dbReference type="PROSITE" id="PS50977"/>
    </source>
</evidence>
<dbReference type="RefSeq" id="WP_048676678.1">
    <property type="nucleotide sequence ID" value="NZ_CBTJ020000111.1"/>
</dbReference>
<feature type="DNA-binding region" description="H-T-H motif" evidence="4">
    <location>
        <begin position="31"/>
        <end position="50"/>
    </location>
</feature>
<organism evidence="6 7">
    <name type="scientific">Candidatus Competibacter denitrificans Run_A_D11</name>
    <dbReference type="NCBI Taxonomy" id="1400863"/>
    <lineage>
        <taxon>Bacteria</taxon>
        <taxon>Pseudomonadati</taxon>
        <taxon>Pseudomonadota</taxon>
        <taxon>Gammaproteobacteria</taxon>
        <taxon>Candidatus Competibacteraceae</taxon>
        <taxon>Candidatus Competibacter</taxon>
    </lineage>
</organism>
<dbReference type="PANTHER" id="PTHR47506:SF6">
    <property type="entry name" value="HTH-TYPE TRANSCRIPTIONAL REPRESSOR NEMR"/>
    <property type="match status" value="1"/>
</dbReference>
<dbReference type="PROSITE" id="PS50977">
    <property type="entry name" value="HTH_TETR_2"/>
    <property type="match status" value="1"/>
</dbReference>
<dbReference type="InterPro" id="IPR011075">
    <property type="entry name" value="TetR_C"/>
</dbReference>
<dbReference type="STRING" id="1400863.BN873_980052"/>
<protein>
    <submittedName>
        <fullName evidence="6">Transcriptional regulator, TetR family</fullName>
    </submittedName>
</protein>
<dbReference type="OrthoDB" id="4541465at2"/>
<evidence type="ECO:0000256" key="2">
    <source>
        <dbReference type="ARBA" id="ARBA00023125"/>
    </source>
</evidence>
<evidence type="ECO:0000256" key="3">
    <source>
        <dbReference type="ARBA" id="ARBA00023163"/>
    </source>
</evidence>
<keyword evidence="1" id="KW-0805">Transcription regulation</keyword>
<evidence type="ECO:0000313" key="7">
    <source>
        <dbReference type="Proteomes" id="UP000035760"/>
    </source>
</evidence>
<evidence type="ECO:0000313" key="6">
    <source>
        <dbReference type="EMBL" id="CDI04451.1"/>
    </source>
</evidence>
<dbReference type="SUPFAM" id="SSF46689">
    <property type="entry name" value="Homeodomain-like"/>
    <property type="match status" value="1"/>
</dbReference>
<sequence length="198" mass="22088">MARPRLSGKTREQLLEQGVASFLYNGFHGTGIKDVLDKVKVPKGSFYNYFESKEAFAVAAIRHYADCFADRMRQAVAAAPDPYTGLRCFFEGLMADFAAAGYVGGCLIANLGGELEGNEACRETLAEAFRDWRDGVAEILRQSQQLGRVRADLDANDLADLLTEAWEGAVIRMKLERSLEPLHRVIARLFGDYFQPER</sequence>
<dbReference type="Pfam" id="PF00440">
    <property type="entry name" value="TetR_N"/>
    <property type="match status" value="1"/>
</dbReference>
<dbReference type="EMBL" id="CBTJ020000111">
    <property type="protein sequence ID" value="CDI04451.1"/>
    <property type="molecule type" value="Genomic_DNA"/>
</dbReference>
<reference evidence="6" key="2">
    <citation type="submission" date="2014-03" db="EMBL/GenBank/DDBJ databases">
        <title>Candidatus Competibacter-lineage genomes retrieved from metagenomes reveal functional metabolic diversity.</title>
        <authorList>
            <person name="McIlroy S.J."/>
            <person name="Albertsen M."/>
            <person name="Andresen E.K."/>
            <person name="Saunders A.M."/>
            <person name="Kristiansen R."/>
            <person name="Stokholm-Bjerregaard M."/>
            <person name="Nielsen K.L."/>
            <person name="Nielsen P.H."/>
        </authorList>
    </citation>
    <scope>NUCLEOTIDE SEQUENCE</scope>
    <source>
        <strain evidence="6">Run_A_D11</strain>
    </source>
</reference>
<keyword evidence="7" id="KW-1185">Reference proteome</keyword>
<dbReference type="InterPro" id="IPR036271">
    <property type="entry name" value="Tet_transcr_reg_TetR-rel_C_sf"/>
</dbReference>
<name>W6M8X9_9GAMM</name>
<dbReference type="InterPro" id="IPR009057">
    <property type="entry name" value="Homeodomain-like_sf"/>
</dbReference>
<gene>
    <name evidence="6" type="ORF">BN873_980052</name>
</gene>
<feature type="domain" description="HTH tetR-type" evidence="5">
    <location>
        <begin position="8"/>
        <end position="68"/>
    </location>
</feature>